<dbReference type="GeneID" id="75828344"/>
<sequence>MSFPDEIFETAYFPPIRLAVAADHRNIDRITPRCEICMGCMHICDTPKKEHIDLCVGPAGLLVCGHFFGEQCIDDWLDSGATSCPMCRTSLVLPATDYVNPPCPISNPRDLLDTYIPSTLPERGHLSADPAELYNAHIRRVAQMVAREISPPLLQNLGSAIAIGLHLPWGGQCYDFGVRFHADRAHPRDPMLMDVHELEDSWGLRPWFLPDDLSLLELEDRILMHTAQQAWDKGRWGPCEMHMYVGFVHVPTDEQKAQIMWDLRTLDPEEVTSEQERIA</sequence>
<dbReference type="Proteomes" id="UP001055219">
    <property type="component" value="Unassembled WGS sequence"/>
</dbReference>
<keyword evidence="1" id="KW-0862">Zinc</keyword>
<keyword evidence="4" id="KW-1185">Reference proteome</keyword>
<name>A0A9Q0BGG1_9HYPO</name>
<reference evidence="3" key="2">
    <citation type="submission" date="2022-07" db="EMBL/GenBank/DDBJ databases">
        <authorList>
            <person name="Goncalves M.F.M."/>
            <person name="Hilario S."/>
            <person name="Van De Peer Y."/>
            <person name="Esteves A.C."/>
            <person name="Alves A."/>
        </authorList>
    </citation>
    <scope>NUCLEOTIDE SEQUENCE</scope>
    <source>
        <strain evidence="3">MUM 19.33</strain>
    </source>
</reference>
<dbReference type="EMBL" id="JAGIXG020000006">
    <property type="protein sequence ID" value="KAI6783951.1"/>
    <property type="molecule type" value="Genomic_DNA"/>
</dbReference>
<accession>A0A9Q0BGG1</accession>
<reference evidence="3" key="1">
    <citation type="journal article" date="2021" name="J Fungi (Basel)">
        <title>Genomic and Metabolomic Analyses of the Marine Fungus Emericellopsis cladophorae: Insights into Saltwater Adaptability Mechanisms and Its Biosynthetic Potential.</title>
        <authorList>
            <person name="Goncalves M.F.M."/>
            <person name="Hilario S."/>
            <person name="Van de Peer Y."/>
            <person name="Esteves A.C."/>
            <person name="Alves A."/>
        </authorList>
    </citation>
    <scope>NUCLEOTIDE SEQUENCE</scope>
    <source>
        <strain evidence="3">MUM 19.33</strain>
    </source>
</reference>
<dbReference type="RefSeq" id="XP_051364807.1">
    <property type="nucleotide sequence ID" value="XM_051503866.1"/>
</dbReference>
<proteinExistence type="predicted"/>
<dbReference type="InterPro" id="IPR001841">
    <property type="entry name" value="Znf_RING"/>
</dbReference>
<gene>
    <name evidence="3" type="ORF">J7T54_001827</name>
</gene>
<comment type="caution">
    <text evidence="3">The sequence shown here is derived from an EMBL/GenBank/DDBJ whole genome shotgun (WGS) entry which is preliminary data.</text>
</comment>
<protein>
    <recommendedName>
        <fullName evidence="2">RING-type domain-containing protein</fullName>
    </recommendedName>
</protein>
<evidence type="ECO:0000259" key="2">
    <source>
        <dbReference type="PROSITE" id="PS50089"/>
    </source>
</evidence>
<evidence type="ECO:0000313" key="3">
    <source>
        <dbReference type="EMBL" id="KAI6783951.1"/>
    </source>
</evidence>
<dbReference type="GO" id="GO:0008270">
    <property type="term" value="F:zinc ion binding"/>
    <property type="evidence" value="ECO:0007669"/>
    <property type="project" value="UniProtKB-KW"/>
</dbReference>
<dbReference type="PROSITE" id="PS50089">
    <property type="entry name" value="ZF_RING_2"/>
    <property type="match status" value="1"/>
</dbReference>
<keyword evidence="1" id="KW-0863">Zinc-finger</keyword>
<keyword evidence="1" id="KW-0479">Metal-binding</keyword>
<evidence type="ECO:0000256" key="1">
    <source>
        <dbReference type="PROSITE-ProRule" id="PRU00175"/>
    </source>
</evidence>
<feature type="domain" description="RING-type" evidence="2">
    <location>
        <begin position="34"/>
        <end position="88"/>
    </location>
</feature>
<dbReference type="InterPro" id="IPR013083">
    <property type="entry name" value="Znf_RING/FYVE/PHD"/>
</dbReference>
<dbReference type="Gene3D" id="3.30.40.10">
    <property type="entry name" value="Zinc/RING finger domain, C3HC4 (zinc finger)"/>
    <property type="match status" value="1"/>
</dbReference>
<dbReference type="OrthoDB" id="8062037at2759"/>
<dbReference type="SUPFAM" id="SSF57850">
    <property type="entry name" value="RING/U-box"/>
    <property type="match status" value="1"/>
</dbReference>
<evidence type="ECO:0000313" key="4">
    <source>
        <dbReference type="Proteomes" id="UP001055219"/>
    </source>
</evidence>
<organism evidence="3 4">
    <name type="scientific">Emericellopsis cladophorae</name>
    <dbReference type="NCBI Taxonomy" id="2686198"/>
    <lineage>
        <taxon>Eukaryota</taxon>
        <taxon>Fungi</taxon>
        <taxon>Dikarya</taxon>
        <taxon>Ascomycota</taxon>
        <taxon>Pezizomycotina</taxon>
        <taxon>Sordariomycetes</taxon>
        <taxon>Hypocreomycetidae</taxon>
        <taxon>Hypocreales</taxon>
        <taxon>Bionectriaceae</taxon>
        <taxon>Emericellopsis</taxon>
    </lineage>
</organism>
<dbReference type="AlphaFoldDB" id="A0A9Q0BGG1"/>